<dbReference type="EMBL" id="VLPL01000001">
    <property type="protein sequence ID" value="TSJ47951.1"/>
    <property type="molecule type" value="Genomic_DNA"/>
</dbReference>
<dbReference type="Gene3D" id="3.40.630.30">
    <property type="match status" value="1"/>
</dbReference>
<dbReference type="InterPro" id="IPR016181">
    <property type="entry name" value="Acyl_CoA_acyltransferase"/>
</dbReference>
<dbReference type="RefSeq" id="WP_144331486.1">
    <property type="nucleotide sequence ID" value="NZ_VLPL01000001.1"/>
</dbReference>
<evidence type="ECO:0000259" key="1">
    <source>
        <dbReference type="PROSITE" id="PS51186"/>
    </source>
</evidence>
<gene>
    <name evidence="2" type="ORF">FO442_02120</name>
</gene>
<dbReference type="PANTHER" id="PTHR43792:SF1">
    <property type="entry name" value="N-ACETYLTRANSFERASE DOMAIN-CONTAINING PROTEIN"/>
    <property type="match status" value="1"/>
</dbReference>
<organism evidence="2 3">
    <name type="scientific">Fluviicola chungangensis</name>
    <dbReference type="NCBI Taxonomy" id="2597671"/>
    <lineage>
        <taxon>Bacteria</taxon>
        <taxon>Pseudomonadati</taxon>
        <taxon>Bacteroidota</taxon>
        <taxon>Flavobacteriia</taxon>
        <taxon>Flavobacteriales</taxon>
        <taxon>Crocinitomicaceae</taxon>
        <taxon>Fluviicola</taxon>
    </lineage>
</organism>
<reference evidence="2 3" key="1">
    <citation type="submission" date="2019-07" db="EMBL/GenBank/DDBJ databases">
        <authorList>
            <person name="Huq M.A."/>
        </authorList>
    </citation>
    <scope>NUCLEOTIDE SEQUENCE [LARGE SCALE GENOMIC DNA]</scope>
    <source>
        <strain evidence="2 3">MAH-3</strain>
    </source>
</reference>
<feature type="domain" description="N-acetyltransferase" evidence="1">
    <location>
        <begin position="11"/>
        <end position="177"/>
    </location>
</feature>
<evidence type="ECO:0000313" key="3">
    <source>
        <dbReference type="Proteomes" id="UP000316008"/>
    </source>
</evidence>
<proteinExistence type="predicted"/>
<protein>
    <submittedName>
        <fullName evidence="2">GNAT family N-acetyltransferase</fullName>
    </submittedName>
</protein>
<keyword evidence="3" id="KW-1185">Reference proteome</keyword>
<dbReference type="AlphaFoldDB" id="A0A556N756"/>
<keyword evidence="2" id="KW-0808">Transferase</keyword>
<dbReference type="PROSITE" id="PS51186">
    <property type="entry name" value="GNAT"/>
    <property type="match status" value="1"/>
</dbReference>
<dbReference type="SUPFAM" id="SSF55729">
    <property type="entry name" value="Acyl-CoA N-acyltransferases (Nat)"/>
    <property type="match status" value="1"/>
</dbReference>
<name>A0A556N756_9FLAO</name>
<dbReference type="Pfam" id="PF13302">
    <property type="entry name" value="Acetyltransf_3"/>
    <property type="match status" value="1"/>
</dbReference>
<evidence type="ECO:0000313" key="2">
    <source>
        <dbReference type="EMBL" id="TSJ47951.1"/>
    </source>
</evidence>
<comment type="caution">
    <text evidence="2">The sequence shown here is derived from an EMBL/GenBank/DDBJ whole genome shotgun (WGS) entry which is preliminary data.</text>
</comment>
<dbReference type="InterPro" id="IPR051531">
    <property type="entry name" value="N-acetyltransferase"/>
</dbReference>
<accession>A0A556N756</accession>
<dbReference type="PANTHER" id="PTHR43792">
    <property type="entry name" value="GNAT FAMILY, PUTATIVE (AFU_ORTHOLOGUE AFUA_3G00765)-RELATED-RELATED"/>
    <property type="match status" value="1"/>
</dbReference>
<dbReference type="Proteomes" id="UP000316008">
    <property type="component" value="Unassembled WGS sequence"/>
</dbReference>
<dbReference type="OrthoDB" id="9811523at2"/>
<sequence length="186" mass="21721">MNEFTLQTTKLTLKELELEDLHQIHILHSLPETDEFNTMGIPADISVTETMLADWIGMRELEPRTRYVFKIECYKQFVGLIGLKNLGVPNYRSGEVWYKLHKDHWGNGYATEALQRILEFCFSELDLHRVEAGCAVENYGSVRVLEKVGMIREGRTKKKLPIRGEWVDSYFYAILEEDFSARESRK</sequence>
<dbReference type="InterPro" id="IPR000182">
    <property type="entry name" value="GNAT_dom"/>
</dbReference>
<dbReference type="GO" id="GO:0016747">
    <property type="term" value="F:acyltransferase activity, transferring groups other than amino-acyl groups"/>
    <property type="evidence" value="ECO:0007669"/>
    <property type="project" value="InterPro"/>
</dbReference>